<gene>
    <name evidence="2" type="ORF">EVAR_27687_1</name>
</gene>
<accession>A0A4C1WRI9</accession>
<comment type="caution">
    <text evidence="2">The sequence shown here is derived from an EMBL/GenBank/DDBJ whole genome shotgun (WGS) entry which is preliminary data.</text>
</comment>
<keyword evidence="3" id="KW-1185">Reference proteome</keyword>
<dbReference type="EMBL" id="BGZK01000609">
    <property type="protein sequence ID" value="GBP52745.1"/>
    <property type="molecule type" value="Genomic_DNA"/>
</dbReference>
<name>A0A4C1WRI9_EUMVA</name>
<proteinExistence type="predicted"/>
<feature type="region of interest" description="Disordered" evidence="1">
    <location>
        <begin position="12"/>
        <end position="59"/>
    </location>
</feature>
<evidence type="ECO:0000313" key="3">
    <source>
        <dbReference type="Proteomes" id="UP000299102"/>
    </source>
</evidence>
<reference evidence="2 3" key="1">
    <citation type="journal article" date="2019" name="Commun. Biol.">
        <title>The bagworm genome reveals a unique fibroin gene that provides high tensile strength.</title>
        <authorList>
            <person name="Kono N."/>
            <person name="Nakamura H."/>
            <person name="Ohtoshi R."/>
            <person name="Tomita M."/>
            <person name="Numata K."/>
            <person name="Arakawa K."/>
        </authorList>
    </citation>
    <scope>NUCLEOTIDE SEQUENCE [LARGE SCALE GENOMIC DNA]</scope>
</reference>
<protein>
    <submittedName>
        <fullName evidence="2">Uncharacterized protein</fullName>
    </submittedName>
</protein>
<evidence type="ECO:0000256" key="1">
    <source>
        <dbReference type="SAM" id="MobiDB-lite"/>
    </source>
</evidence>
<evidence type="ECO:0000313" key="2">
    <source>
        <dbReference type="EMBL" id="GBP52745.1"/>
    </source>
</evidence>
<dbReference type="Proteomes" id="UP000299102">
    <property type="component" value="Unassembled WGS sequence"/>
</dbReference>
<organism evidence="2 3">
    <name type="scientific">Eumeta variegata</name>
    <name type="common">Bagworm moth</name>
    <name type="synonym">Eumeta japonica</name>
    <dbReference type="NCBI Taxonomy" id="151549"/>
    <lineage>
        <taxon>Eukaryota</taxon>
        <taxon>Metazoa</taxon>
        <taxon>Ecdysozoa</taxon>
        <taxon>Arthropoda</taxon>
        <taxon>Hexapoda</taxon>
        <taxon>Insecta</taxon>
        <taxon>Pterygota</taxon>
        <taxon>Neoptera</taxon>
        <taxon>Endopterygota</taxon>
        <taxon>Lepidoptera</taxon>
        <taxon>Glossata</taxon>
        <taxon>Ditrysia</taxon>
        <taxon>Tineoidea</taxon>
        <taxon>Psychidae</taxon>
        <taxon>Oiketicinae</taxon>
        <taxon>Eumeta</taxon>
    </lineage>
</organism>
<feature type="compositionally biased region" description="Basic residues" evidence="1">
    <location>
        <begin position="12"/>
        <end position="24"/>
    </location>
</feature>
<sequence>MLWINLRKHHLRSVTSPRHQKCAQRGRVGGDPRRPASNPPHSGRRPPAPAPRSLVSPAKNPLAGYVGYLL</sequence>
<dbReference type="AlphaFoldDB" id="A0A4C1WRI9"/>